<feature type="compositionally biased region" description="Acidic residues" evidence="1">
    <location>
        <begin position="225"/>
        <end position="237"/>
    </location>
</feature>
<sequence length="265" mass="30065">MPESSHRHQHNPASESPYNNPDSNAPPFYQYPANFGFHPVTLANHQVAYQGNVISPNHTVYPPLVGTYPANLWPHQGPPPLSPCASIPFSINQGPVEVHPPMTSYARYAPNLPVQQHPYPMFTYPHTQMNVAASEFLPQNYLPPQPVANHVTHDNAMTLPQHLYCSPSQHMYTYPHTPMNRSAHEFLPRNPPPPPEVIRHVTHDLNNDSQNDHDQHHQVTHADPDGDWELEEDEIPETEMTSTVNESGQKDKNVEDDENDIYKRS</sequence>
<dbReference type="RefSeq" id="XP_007410955.1">
    <property type="nucleotide sequence ID" value="XM_007410893.1"/>
</dbReference>
<evidence type="ECO:0000313" key="2">
    <source>
        <dbReference type="EMBL" id="EGG05899.1"/>
    </source>
</evidence>
<protein>
    <submittedName>
        <fullName evidence="2">Uncharacterized protein</fullName>
    </submittedName>
</protein>
<organism evidence="3">
    <name type="scientific">Melampsora larici-populina (strain 98AG31 / pathotype 3-4-7)</name>
    <name type="common">Poplar leaf rust fungus</name>
    <dbReference type="NCBI Taxonomy" id="747676"/>
    <lineage>
        <taxon>Eukaryota</taxon>
        <taxon>Fungi</taxon>
        <taxon>Dikarya</taxon>
        <taxon>Basidiomycota</taxon>
        <taxon>Pucciniomycotina</taxon>
        <taxon>Pucciniomycetes</taxon>
        <taxon>Pucciniales</taxon>
        <taxon>Melampsoraceae</taxon>
        <taxon>Melampsora</taxon>
    </lineage>
</organism>
<feature type="region of interest" description="Disordered" evidence="1">
    <location>
        <begin position="205"/>
        <end position="265"/>
    </location>
</feature>
<dbReference type="VEuPathDB" id="FungiDB:MELLADRAFT_107214"/>
<keyword evidence="3" id="KW-1185">Reference proteome</keyword>
<feature type="compositionally biased region" description="Polar residues" evidence="1">
    <location>
        <begin position="11"/>
        <end position="23"/>
    </location>
</feature>
<dbReference type="EMBL" id="GL883111">
    <property type="protein sequence ID" value="EGG05899.1"/>
    <property type="molecule type" value="Genomic_DNA"/>
</dbReference>
<dbReference type="Proteomes" id="UP000001072">
    <property type="component" value="Unassembled WGS sequence"/>
</dbReference>
<dbReference type="AlphaFoldDB" id="F4RP75"/>
<dbReference type="HOGENOM" id="CLU_1050014_0_0_1"/>
<dbReference type="InParanoid" id="F4RP75"/>
<dbReference type="OrthoDB" id="2516760at2759"/>
<evidence type="ECO:0000313" key="3">
    <source>
        <dbReference type="Proteomes" id="UP000001072"/>
    </source>
</evidence>
<name>F4RP75_MELLP</name>
<accession>F4RP75</accession>
<evidence type="ECO:0000256" key="1">
    <source>
        <dbReference type="SAM" id="MobiDB-lite"/>
    </source>
</evidence>
<dbReference type="GeneID" id="18923109"/>
<feature type="region of interest" description="Disordered" evidence="1">
    <location>
        <begin position="1"/>
        <end position="25"/>
    </location>
</feature>
<dbReference type="KEGG" id="mlr:MELLADRAFT_107214"/>
<gene>
    <name evidence="2" type="ORF">MELLADRAFT_107214</name>
</gene>
<feature type="compositionally biased region" description="Basic and acidic residues" evidence="1">
    <location>
        <begin position="205"/>
        <end position="224"/>
    </location>
</feature>
<proteinExistence type="predicted"/>
<reference evidence="3" key="1">
    <citation type="journal article" date="2011" name="Proc. Natl. Acad. Sci. U.S.A.">
        <title>Obligate biotrophy features unraveled by the genomic analysis of rust fungi.</title>
        <authorList>
            <person name="Duplessis S."/>
            <person name="Cuomo C.A."/>
            <person name="Lin Y.-C."/>
            <person name="Aerts A."/>
            <person name="Tisserant E."/>
            <person name="Veneault-Fourrey C."/>
            <person name="Joly D.L."/>
            <person name="Hacquard S."/>
            <person name="Amselem J."/>
            <person name="Cantarel B.L."/>
            <person name="Chiu R."/>
            <person name="Coutinho P.M."/>
            <person name="Feau N."/>
            <person name="Field M."/>
            <person name="Frey P."/>
            <person name="Gelhaye E."/>
            <person name="Goldberg J."/>
            <person name="Grabherr M.G."/>
            <person name="Kodira C.D."/>
            <person name="Kohler A."/>
            <person name="Kuees U."/>
            <person name="Lindquist E.A."/>
            <person name="Lucas S.M."/>
            <person name="Mago R."/>
            <person name="Mauceli E."/>
            <person name="Morin E."/>
            <person name="Murat C."/>
            <person name="Pangilinan J.L."/>
            <person name="Park R."/>
            <person name="Pearson M."/>
            <person name="Quesneville H."/>
            <person name="Rouhier N."/>
            <person name="Sakthikumar S."/>
            <person name="Salamov A.A."/>
            <person name="Schmutz J."/>
            <person name="Selles B."/>
            <person name="Shapiro H."/>
            <person name="Tanguay P."/>
            <person name="Tuskan G.A."/>
            <person name="Henrissat B."/>
            <person name="Van de Peer Y."/>
            <person name="Rouze P."/>
            <person name="Ellis J.G."/>
            <person name="Dodds P.N."/>
            <person name="Schein J.E."/>
            <person name="Zhong S."/>
            <person name="Hamelin R.C."/>
            <person name="Grigoriev I.V."/>
            <person name="Szabo L.J."/>
            <person name="Martin F."/>
        </authorList>
    </citation>
    <scope>NUCLEOTIDE SEQUENCE [LARGE SCALE GENOMIC DNA]</scope>
    <source>
        <strain evidence="3">98AG31 / pathotype 3-4-7</strain>
    </source>
</reference>